<dbReference type="GO" id="GO:0005634">
    <property type="term" value="C:nucleus"/>
    <property type="evidence" value="ECO:0007669"/>
    <property type="project" value="TreeGrafter"/>
</dbReference>
<dbReference type="OrthoDB" id="5337378at2759"/>
<evidence type="ECO:0000256" key="2">
    <source>
        <dbReference type="ARBA" id="ARBA00022741"/>
    </source>
</evidence>
<dbReference type="PANTHER" id="PTHR11042:SF190">
    <property type="entry name" value="MITOSIS INHIBITOR PROTEIN KINASE MIK1"/>
    <property type="match status" value="1"/>
</dbReference>
<keyword evidence="1" id="KW-0808">Transferase</keyword>
<evidence type="ECO:0000313" key="10">
    <source>
        <dbReference type="Proteomes" id="UP001149090"/>
    </source>
</evidence>
<dbReference type="InterPro" id="IPR050339">
    <property type="entry name" value="CC_SR_Kinase"/>
</dbReference>
<dbReference type="InterPro" id="IPR011009">
    <property type="entry name" value="Kinase-like_dom_sf"/>
</dbReference>
<evidence type="ECO:0000256" key="3">
    <source>
        <dbReference type="ARBA" id="ARBA00022777"/>
    </source>
</evidence>
<dbReference type="PROSITE" id="PS00107">
    <property type="entry name" value="PROTEIN_KINASE_ATP"/>
    <property type="match status" value="1"/>
</dbReference>
<dbReference type="PANTHER" id="PTHR11042">
    <property type="entry name" value="EUKARYOTIC TRANSLATION INITIATION FACTOR 2-ALPHA KINASE EIF2-ALPHA KINASE -RELATED"/>
    <property type="match status" value="1"/>
</dbReference>
<dbReference type="PROSITE" id="PS50011">
    <property type="entry name" value="PROTEIN_KINASE_DOM"/>
    <property type="match status" value="1"/>
</dbReference>
<evidence type="ECO:0000313" key="9">
    <source>
        <dbReference type="EMBL" id="KAJ5067628.1"/>
    </source>
</evidence>
<evidence type="ECO:0000256" key="4">
    <source>
        <dbReference type="ARBA" id="ARBA00022840"/>
    </source>
</evidence>
<dbReference type="SMART" id="SM00220">
    <property type="entry name" value="S_TKc"/>
    <property type="match status" value="1"/>
</dbReference>
<dbReference type="AlphaFoldDB" id="A0A9Q0L9Q7"/>
<evidence type="ECO:0000259" key="8">
    <source>
        <dbReference type="PROSITE" id="PS50011"/>
    </source>
</evidence>
<protein>
    <submittedName>
        <fullName evidence="9">Membrane-associated tyrosine- and threonine-specific cdc2-inhibitory kinase</fullName>
    </submittedName>
</protein>
<dbReference type="Pfam" id="PF00069">
    <property type="entry name" value="Pkinase"/>
    <property type="match status" value="1"/>
</dbReference>
<keyword evidence="10" id="KW-1185">Reference proteome</keyword>
<accession>A0A9Q0L9Q7</accession>
<reference evidence="9" key="1">
    <citation type="submission" date="2022-10" db="EMBL/GenBank/DDBJ databases">
        <title>Novel sulphate-reducing endosymbionts in the free-living metamonad Anaeramoeba.</title>
        <authorList>
            <person name="Jerlstrom-Hultqvist J."/>
            <person name="Cepicka I."/>
            <person name="Gallot-Lavallee L."/>
            <person name="Salas-Leiva D."/>
            <person name="Curtis B.A."/>
            <person name="Zahonova K."/>
            <person name="Pipaliya S."/>
            <person name="Dacks J."/>
            <person name="Roger A.J."/>
        </authorList>
    </citation>
    <scope>NUCLEOTIDE SEQUENCE</scope>
    <source>
        <strain evidence="9">BMAN</strain>
    </source>
</reference>
<gene>
    <name evidence="9" type="ORF">M0811_02816</name>
</gene>
<dbReference type="GO" id="GO:0004674">
    <property type="term" value="F:protein serine/threonine kinase activity"/>
    <property type="evidence" value="ECO:0007669"/>
    <property type="project" value="UniProtKB-KW"/>
</dbReference>
<dbReference type="GO" id="GO:0005524">
    <property type="term" value="F:ATP binding"/>
    <property type="evidence" value="ECO:0007669"/>
    <property type="project" value="UniProtKB-UniRule"/>
</dbReference>
<organism evidence="9 10">
    <name type="scientific">Anaeramoeba ignava</name>
    <name type="common">Anaerobic marine amoeba</name>
    <dbReference type="NCBI Taxonomy" id="1746090"/>
    <lineage>
        <taxon>Eukaryota</taxon>
        <taxon>Metamonada</taxon>
        <taxon>Anaeramoebidae</taxon>
        <taxon>Anaeramoeba</taxon>
    </lineage>
</organism>
<keyword evidence="3 9" id="KW-0418">Kinase</keyword>
<comment type="caution">
    <text evidence="9">The sequence shown here is derived from an EMBL/GenBank/DDBJ whole genome shotgun (WGS) entry which is preliminary data.</text>
</comment>
<evidence type="ECO:0000256" key="7">
    <source>
        <dbReference type="RuleBase" id="RU000304"/>
    </source>
</evidence>
<dbReference type="EMBL" id="JAPDFW010000125">
    <property type="protein sequence ID" value="KAJ5067628.1"/>
    <property type="molecule type" value="Genomic_DNA"/>
</dbReference>
<dbReference type="Gene3D" id="1.10.510.10">
    <property type="entry name" value="Transferase(Phosphotransferase) domain 1"/>
    <property type="match status" value="1"/>
</dbReference>
<keyword evidence="2 6" id="KW-0547">Nucleotide-binding</keyword>
<dbReference type="InterPro" id="IPR008271">
    <property type="entry name" value="Ser/Thr_kinase_AS"/>
</dbReference>
<dbReference type="GO" id="GO:0005737">
    <property type="term" value="C:cytoplasm"/>
    <property type="evidence" value="ECO:0007669"/>
    <property type="project" value="TreeGrafter"/>
</dbReference>
<dbReference type="InterPro" id="IPR017441">
    <property type="entry name" value="Protein_kinase_ATP_BS"/>
</dbReference>
<dbReference type="Proteomes" id="UP001149090">
    <property type="component" value="Unassembled WGS sequence"/>
</dbReference>
<sequence>MIQRSNKYKKINPPPTPVSENRFMQKFKLGTLISRFGDTNSISIQQHFLFKERLGSGKFSNVISVISIKDQKIYAIKESLHVFKSIPEVLDRLKEIQAILNIFNSEITIPLLHIVNFYAIWENQGKIYSQIEYCNSKSLQDFIDFQSNLNDISDDFIWDLLYQISLALTAIHEKNYVHLDLKPENILIHQITIEGNTMTILKLGDFGLLKQKGDQIRFEGDAQYLSPEILQKESQKITANFSNDLFSLGATLYRISSNVDEDTFERQIKKIQRTQKLTKLKYNIERSPQIIEIINALLDPNPNSRLTLNKIFQIEKIQQINNEKKDLYQKLINFYQNEFSSGFTISNKLYLFQKDPQQFEEKLQKKLKKEKKKDLKSKISGDVPSFRVPKNNFMTKMENYDF</sequence>
<name>A0A9Q0L9Q7_ANAIG</name>
<dbReference type="OMA" id="EENRITW"/>
<evidence type="ECO:0000256" key="6">
    <source>
        <dbReference type="PROSITE-ProRule" id="PRU10141"/>
    </source>
</evidence>
<dbReference type="Gene3D" id="3.30.200.20">
    <property type="entry name" value="Phosphorylase Kinase, domain 1"/>
    <property type="match status" value="1"/>
</dbReference>
<dbReference type="GO" id="GO:0110031">
    <property type="term" value="P:negative regulation of G2/MI transition of meiotic cell cycle"/>
    <property type="evidence" value="ECO:0007669"/>
    <property type="project" value="TreeGrafter"/>
</dbReference>
<feature type="binding site" evidence="6">
    <location>
        <position position="77"/>
    </location>
    <ligand>
        <name>ATP</name>
        <dbReference type="ChEBI" id="CHEBI:30616"/>
    </ligand>
</feature>
<comment type="similarity">
    <text evidence="5">Belongs to the protein kinase superfamily. Ser/Thr protein kinase family. GCN2 subfamily.</text>
</comment>
<dbReference type="SUPFAM" id="SSF56112">
    <property type="entry name" value="Protein kinase-like (PK-like)"/>
    <property type="match status" value="1"/>
</dbReference>
<proteinExistence type="inferred from homology"/>
<keyword evidence="4 6" id="KW-0067">ATP-binding</keyword>
<dbReference type="PROSITE" id="PS00108">
    <property type="entry name" value="PROTEIN_KINASE_ST"/>
    <property type="match status" value="1"/>
</dbReference>
<keyword evidence="7" id="KW-0723">Serine/threonine-protein kinase</keyword>
<dbReference type="InterPro" id="IPR000719">
    <property type="entry name" value="Prot_kinase_dom"/>
</dbReference>
<feature type="domain" description="Protein kinase" evidence="8">
    <location>
        <begin position="48"/>
        <end position="317"/>
    </location>
</feature>
<evidence type="ECO:0000256" key="1">
    <source>
        <dbReference type="ARBA" id="ARBA00022679"/>
    </source>
</evidence>
<evidence type="ECO:0000256" key="5">
    <source>
        <dbReference type="ARBA" id="ARBA00037982"/>
    </source>
</evidence>